<evidence type="ECO:0000313" key="10">
    <source>
        <dbReference type="EMBL" id="MDF2094543.1"/>
    </source>
</evidence>
<sequence length="582" mass="61253">MTALAAVSLALTPLLPLLMALAVVPPRSREWVARLLPLAPLPALAAAFLVQSGGDLLLEPVLLGLDLGIDGPRRLLLVMTALLWMAAGLYGRGYIPRDAAQHRYNAFFLASMGGNLGLIVALDAPGFYLFFSLMTLCSYMLVVFERGERSYRAGRVYLVLSLIGEMALLWGLLRAVAAADSLMIDDMPVALAEGGALTPLLLFFGFAIKAGQFPLHVWLPLAHPAAPTPASAVLSGAMIKAGLLGLLLFLPLGEAAFAQPGLLMAALGMVTAFYGVLFGLPQRNPKTVLAYSSLSQMGVLISALGVVQASPQAAPLLLPAVVFYALHHGFSKGALFLSVGVVQQGRTGRLLALSVAAVAAVAIAGAPLTGGSLAKLLVKAGVEEAQGTAASLVAPLLSWSAVGTALLMLRFLAALAAEPRKQGEESKEPPGAGWIFWIPFAGTAALAQLFAWSLVLVEGAEVAEKAVTAYGLWESAWPLLLALVLAAVWLLAERRLNLPKPDVAEGDLIAWVPTLAQVRESGHRLYITLARPLRRRPQLVTATGQGLADVVQKWEQALVRPQGLPITLLLLSGLLLLVILAS</sequence>
<keyword evidence="3 7" id="KW-0812">Transmembrane</keyword>
<evidence type="ECO:0000256" key="2">
    <source>
        <dbReference type="ARBA" id="ARBA00022475"/>
    </source>
</evidence>
<proteinExistence type="predicted"/>
<feature type="transmembrane region" description="Helical" evidence="8">
    <location>
        <begin position="75"/>
        <end position="92"/>
    </location>
</feature>
<keyword evidence="5" id="KW-0560">Oxidoreductase</keyword>
<reference evidence="10 11" key="1">
    <citation type="submission" date="2023-03" db="EMBL/GenBank/DDBJ databases">
        <title>Fodinicurvata sp. CAU 1616 isolated from sea sendiment.</title>
        <authorList>
            <person name="Kim W."/>
        </authorList>
    </citation>
    <scope>NUCLEOTIDE SEQUENCE [LARGE SCALE GENOMIC DNA]</scope>
    <source>
        <strain evidence="10 11">CAU 1616</strain>
    </source>
</reference>
<feature type="transmembrane region" description="Helical" evidence="8">
    <location>
        <begin position="350"/>
        <end position="369"/>
    </location>
</feature>
<feature type="transmembrane region" description="Helical" evidence="8">
    <location>
        <begin position="288"/>
        <end position="310"/>
    </location>
</feature>
<keyword evidence="2" id="KW-1003">Cell membrane</keyword>
<evidence type="ECO:0000256" key="3">
    <source>
        <dbReference type="ARBA" id="ARBA00022692"/>
    </source>
</evidence>
<dbReference type="Pfam" id="PF00361">
    <property type="entry name" value="Proton_antipo_M"/>
    <property type="match status" value="1"/>
</dbReference>
<dbReference type="EMBL" id="JARHUD010000001">
    <property type="protein sequence ID" value="MDF2094543.1"/>
    <property type="molecule type" value="Genomic_DNA"/>
</dbReference>
<comment type="caution">
    <text evidence="10">The sequence shown here is derived from an EMBL/GenBank/DDBJ whole genome shotgun (WGS) entry which is preliminary data.</text>
</comment>
<gene>
    <name evidence="10" type="ORF">P2G67_00975</name>
</gene>
<keyword evidence="4 8" id="KW-1133">Transmembrane helix</keyword>
<evidence type="ECO:0000256" key="5">
    <source>
        <dbReference type="ARBA" id="ARBA00023002"/>
    </source>
</evidence>
<organism evidence="10 11">
    <name type="scientific">Aquibaculum arenosum</name>
    <dbReference type="NCBI Taxonomy" id="3032591"/>
    <lineage>
        <taxon>Bacteria</taxon>
        <taxon>Pseudomonadati</taxon>
        <taxon>Pseudomonadota</taxon>
        <taxon>Alphaproteobacteria</taxon>
        <taxon>Rhodospirillales</taxon>
        <taxon>Rhodovibrionaceae</taxon>
        <taxon>Aquibaculum</taxon>
    </lineage>
</organism>
<dbReference type="InterPro" id="IPR003918">
    <property type="entry name" value="NADH_UbQ_OxRdtase"/>
</dbReference>
<keyword evidence="11" id="KW-1185">Reference proteome</keyword>
<feature type="transmembrane region" description="Helical" evidence="8">
    <location>
        <begin position="156"/>
        <end position="177"/>
    </location>
</feature>
<feature type="transmembrane region" description="Helical" evidence="8">
    <location>
        <begin position="229"/>
        <end position="250"/>
    </location>
</feature>
<evidence type="ECO:0000313" key="11">
    <source>
        <dbReference type="Proteomes" id="UP001215503"/>
    </source>
</evidence>
<dbReference type="PANTHER" id="PTHR42682">
    <property type="entry name" value="HYDROGENASE-4 COMPONENT F"/>
    <property type="match status" value="1"/>
</dbReference>
<evidence type="ECO:0000256" key="6">
    <source>
        <dbReference type="ARBA" id="ARBA00023136"/>
    </source>
</evidence>
<dbReference type="Proteomes" id="UP001215503">
    <property type="component" value="Unassembled WGS sequence"/>
</dbReference>
<feature type="transmembrane region" description="Helical" evidence="8">
    <location>
        <begin position="262"/>
        <end position="281"/>
    </location>
</feature>
<dbReference type="InterPro" id="IPR001750">
    <property type="entry name" value="ND/Mrp_TM"/>
</dbReference>
<comment type="subcellular location">
    <subcellularLocation>
        <location evidence="1">Cell membrane</location>
        <topology evidence="1">Multi-pass membrane protein</topology>
    </subcellularLocation>
    <subcellularLocation>
        <location evidence="7">Membrane</location>
        <topology evidence="7">Multi-pass membrane protein</topology>
    </subcellularLocation>
</comment>
<feature type="transmembrane region" description="Helical" evidence="8">
    <location>
        <begin position="104"/>
        <end position="121"/>
    </location>
</feature>
<evidence type="ECO:0000256" key="8">
    <source>
        <dbReference type="SAM" id="Phobius"/>
    </source>
</evidence>
<feature type="transmembrane region" description="Helical" evidence="8">
    <location>
        <begin position="316"/>
        <end position="338"/>
    </location>
</feature>
<feature type="transmembrane region" description="Helical" evidence="8">
    <location>
        <begin position="475"/>
        <end position="492"/>
    </location>
</feature>
<dbReference type="PRINTS" id="PR01437">
    <property type="entry name" value="NUOXDRDTASE4"/>
</dbReference>
<feature type="domain" description="NADH:quinone oxidoreductase/Mrp antiporter transmembrane" evidence="9">
    <location>
        <begin position="126"/>
        <end position="380"/>
    </location>
</feature>
<dbReference type="PANTHER" id="PTHR42682:SF4">
    <property type="entry name" value="NADH-UBIQUINONE_PLASTOQUINONE"/>
    <property type="match status" value="1"/>
</dbReference>
<accession>A0ABT5YHY0</accession>
<evidence type="ECO:0000256" key="1">
    <source>
        <dbReference type="ARBA" id="ARBA00004651"/>
    </source>
</evidence>
<feature type="transmembrane region" description="Helical" evidence="8">
    <location>
        <begin position="434"/>
        <end position="455"/>
    </location>
</feature>
<dbReference type="InterPro" id="IPR052175">
    <property type="entry name" value="ComplexI-like_HydComp"/>
</dbReference>
<feature type="transmembrane region" description="Helical" evidence="8">
    <location>
        <begin position="189"/>
        <end position="208"/>
    </location>
</feature>
<keyword evidence="6 8" id="KW-0472">Membrane</keyword>
<feature type="transmembrane region" description="Helical" evidence="8">
    <location>
        <begin position="563"/>
        <end position="581"/>
    </location>
</feature>
<feature type="transmembrane region" description="Helical" evidence="8">
    <location>
        <begin position="127"/>
        <end position="144"/>
    </location>
</feature>
<protein>
    <submittedName>
        <fullName evidence="10">Complex I subunit 5 family protein</fullName>
    </submittedName>
</protein>
<feature type="transmembrane region" description="Helical" evidence="8">
    <location>
        <begin position="389"/>
        <end position="413"/>
    </location>
</feature>
<evidence type="ECO:0000256" key="7">
    <source>
        <dbReference type="RuleBase" id="RU000320"/>
    </source>
</evidence>
<evidence type="ECO:0000256" key="4">
    <source>
        <dbReference type="ARBA" id="ARBA00022989"/>
    </source>
</evidence>
<name>A0ABT5YHY0_9PROT</name>
<evidence type="ECO:0000259" key="9">
    <source>
        <dbReference type="Pfam" id="PF00361"/>
    </source>
</evidence>
<dbReference type="RefSeq" id="WP_275819134.1">
    <property type="nucleotide sequence ID" value="NZ_JARHUD010000001.1"/>
</dbReference>